<evidence type="ECO:0008006" key="4">
    <source>
        <dbReference type="Google" id="ProtNLM"/>
    </source>
</evidence>
<evidence type="ECO:0000313" key="2">
    <source>
        <dbReference type="EMBL" id="GAA5482557.1"/>
    </source>
</evidence>
<dbReference type="Proteomes" id="UP001476282">
    <property type="component" value="Unassembled WGS sequence"/>
</dbReference>
<comment type="caution">
    <text evidence="2">The sequence shown here is derived from an EMBL/GenBank/DDBJ whole genome shotgun (WGS) entry which is preliminary data.</text>
</comment>
<organism evidence="2 3">
    <name type="scientific">Haloferula sargassicola</name>
    <dbReference type="NCBI Taxonomy" id="490096"/>
    <lineage>
        <taxon>Bacteria</taxon>
        <taxon>Pseudomonadati</taxon>
        <taxon>Verrucomicrobiota</taxon>
        <taxon>Verrucomicrobiia</taxon>
        <taxon>Verrucomicrobiales</taxon>
        <taxon>Verrucomicrobiaceae</taxon>
        <taxon>Haloferula</taxon>
    </lineage>
</organism>
<reference evidence="2 3" key="1">
    <citation type="submission" date="2024-02" db="EMBL/GenBank/DDBJ databases">
        <title>Haloferula sargassicola NBRC 104335.</title>
        <authorList>
            <person name="Ichikawa N."/>
            <person name="Katano-Makiyama Y."/>
            <person name="Hidaka K."/>
        </authorList>
    </citation>
    <scope>NUCLEOTIDE SEQUENCE [LARGE SCALE GENOMIC DNA]</scope>
    <source>
        <strain evidence="2 3">NBRC 104335</strain>
    </source>
</reference>
<keyword evidence="3" id="KW-1185">Reference proteome</keyword>
<evidence type="ECO:0000256" key="1">
    <source>
        <dbReference type="SAM" id="MobiDB-lite"/>
    </source>
</evidence>
<proteinExistence type="predicted"/>
<sequence>MLPAMFPRLMISGVLAVLLPSCGLIRAPFKIAGGLVEGTAKATKAAVNAPGEALEKRKQRKAAEKKKQEAKDKAAARQGSTFDAADPTAMPPPEPTVEEPLPAQDELPLPE</sequence>
<dbReference type="EMBL" id="BAABRI010000008">
    <property type="protein sequence ID" value="GAA5482557.1"/>
    <property type="molecule type" value="Genomic_DNA"/>
</dbReference>
<name>A0ABP9UPF7_9BACT</name>
<feature type="compositionally biased region" description="Basic and acidic residues" evidence="1">
    <location>
        <begin position="53"/>
        <end position="75"/>
    </location>
</feature>
<gene>
    <name evidence="2" type="ORF">Hsar01_01780</name>
</gene>
<evidence type="ECO:0000313" key="3">
    <source>
        <dbReference type="Proteomes" id="UP001476282"/>
    </source>
</evidence>
<protein>
    <recommendedName>
        <fullName evidence="4">Lipoprotein</fullName>
    </recommendedName>
</protein>
<accession>A0ABP9UPF7</accession>
<feature type="region of interest" description="Disordered" evidence="1">
    <location>
        <begin position="45"/>
        <end position="111"/>
    </location>
</feature>